<dbReference type="EMBL" id="FOBB01000001">
    <property type="protein sequence ID" value="SEL05478.1"/>
    <property type="molecule type" value="Genomic_DNA"/>
</dbReference>
<dbReference type="PANTHER" id="PTHR34407">
    <property type="entry name" value="EXPRESSED PROTEIN"/>
    <property type="match status" value="1"/>
</dbReference>
<dbReference type="Proteomes" id="UP000198984">
    <property type="component" value="Unassembled WGS sequence"/>
</dbReference>
<sequence length="412" mass="45621">MTRVLLFCILAFFTGWYGKQSSGKLTALHSRQGLPHFFQKMQSGNPVVIAYLGGSITGAQGYRVQTEQWFKEQYPRTPLKTINAGVGGTGSDLGVFRLQEDVLRYNPDLVFVEFAVNDGTDSLKISNAMEGIVRQIKQHNAQTDICFLYTISEPMIKQLQQGNLVASMRFSENIAAHYGLPSINLGVDVLDQLEKNTLVFHGQKGTDYGGKTVFTYDGIHPGDAGHQIYTNTIRKAFEEMKSLNASSAKSVLPAPLFAGNFSQTGVYSPKEFAHTGGWKSAANMPEIKGWLTALPDLMYTDNPKDSLTIRFKGSTIGVQDIIGPSSAAALITIDGKQTIRKLRFDRHGSWFRRNFYFLDPLPDGMHTIVFKLDPAPINKTKIVIPSELGDTAKYQPNYLYIGKIMMVGEPAN</sequence>
<feature type="domain" description="SGNH hydrolase-type esterase" evidence="1">
    <location>
        <begin position="52"/>
        <end position="228"/>
    </location>
</feature>
<reference evidence="2 3" key="1">
    <citation type="submission" date="2016-10" db="EMBL/GenBank/DDBJ databases">
        <authorList>
            <person name="de Groot N.N."/>
        </authorList>
    </citation>
    <scope>NUCLEOTIDE SEQUENCE [LARGE SCALE GENOMIC DNA]</scope>
    <source>
        <strain evidence="2 3">DSM 21039</strain>
    </source>
</reference>
<evidence type="ECO:0000313" key="3">
    <source>
        <dbReference type="Proteomes" id="UP000198984"/>
    </source>
</evidence>
<name>A0A1H7M3B4_9BACT</name>
<dbReference type="InterPro" id="IPR036514">
    <property type="entry name" value="SGNH_hydro_sf"/>
</dbReference>
<dbReference type="Pfam" id="PF13472">
    <property type="entry name" value="Lipase_GDSL_2"/>
    <property type="match status" value="1"/>
</dbReference>
<dbReference type="AlphaFoldDB" id="A0A1H7M3B4"/>
<keyword evidence="3" id="KW-1185">Reference proteome</keyword>
<evidence type="ECO:0000259" key="1">
    <source>
        <dbReference type="Pfam" id="PF13472"/>
    </source>
</evidence>
<dbReference type="GO" id="GO:0016788">
    <property type="term" value="F:hydrolase activity, acting on ester bonds"/>
    <property type="evidence" value="ECO:0007669"/>
    <property type="project" value="UniProtKB-ARBA"/>
</dbReference>
<dbReference type="Gene3D" id="3.40.50.1110">
    <property type="entry name" value="SGNH hydrolase"/>
    <property type="match status" value="1"/>
</dbReference>
<dbReference type="PANTHER" id="PTHR34407:SF1">
    <property type="entry name" value="SGNH HYDROLASE-TYPE ESTERASE DOMAIN-CONTAINING PROTEIN"/>
    <property type="match status" value="1"/>
</dbReference>
<dbReference type="SUPFAM" id="SSF52266">
    <property type="entry name" value="SGNH hydrolase"/>
    <property type="match status" value="1"/>
</dbReference>
<dbReference type="InterPro" id="IPR013830">
    <property type="entry name" value="SGNH_hydro"/>
</dbReference>
<accession>A0A1H7M3B4</accession>
<evidence type="ECO:0000313" key="2">
    <source>
        <dbReference type="EMBL" id="SEL05478.1"/>
    </source>
</evidence>
<organism evidence="2 3">
    <name type="scientific">Chitinophaga rupis</name>
    <dbReference type="NCBI Taxonomy" id="573321"/>
    <lineage>
        <taxon>Bacteria</taxon>
        <taxon>Pseudomonadati</taxon>
        <taxon>Bacteroidota</taxon>
        <taxon>Chitinophagia</taxon>
        <taxon>Chitinophagales</taxon>
        <taxon>Chitinophagaceae</taxon>
        <taxon>Chitinophaga</taxon>
    </lineage>
</organism>
<dbReference type="Gene3D" id="2.60.120.260">
    <property type="entry name" value="Galactose-binding domain-like"/>
    <property type="match status" value="1"/>
</dbReference>
<dbReference type="STRING" id="573321.SAMN04488505_1011388"/>
<proteinExistence type="predicted"/>
<dbReference type="RefSeq" id="WP_089907925.1">
    <property type="nucleotide sequence ID" value="NZ_FOBB01000001.1"/>
</dbReference>
<gene>
    <name evidence="2" type="ORF">SAMN04488505_1011388</name>
</gene>
<dbReference type="OrthoDB" id="9796689at2"/>
<protein>
    <submittedName>
        <fullName evidence="2">Lysophospholipase L1</fullName>
    </submittedName>
</protein>